<name>A0AB39S013_9ACTN</name>
<evidence type="ECO:0000256" key="2">
    <source>
        <dbReference type="ARBA" id="ARBA00023315"/>
    </source>
</evidence>
<dbReference type="PANTHER" id="PTHR43877:SF1">
    <property type="entry name" value="ACETYLTRANSFERASE"/>
    <property type="match status" value="1"/>
</dbReference>
<dbReference type="GO" id="GO:0016747">
    <property type="term" value="F:acyltransferase activity, transferring groups other than amino-acyl groups"/>
    <property type="evidence" value="ECO:0007669"/>
    <property type="project" value="InterPro"/>
</dbReference>
<dbReference type="InterPro" id="IPR000182">
    <property type="entry name" value="GNAT_dom"/>
</dbReference>
<feature type="domain" description="N-acetyltransferase" evidence="3">
    <location>
        <begin position="17"/>
        <end position="172"/>
    </location>
</feature>
<accession>A0AB39S013</accession>
<dbReference type="InterPro" id="IPR016181">
    <property type="entry name" value="Acyl_CoA_acyltransferase"/>
</dbReference>
<dbReference type="AlphaFoldDB" id="A0AB39S013"/>
<evidence type="ECO:0000259" key="3">
    <source>
        <dbReference type="PROSITE" id="PS51186"/>
    </source>
</evidence>
<dbReference type="EMBL" id="CP163440">
    <property type="protein sequence ID" value="XDQ61515.1"/>
    <property type="molecule type" value="Genomic_DNA"/>
</dbReference>
<dbReference type="PANTHER" id="PTHR43877">
    <property type="entry name" value="AMINOALKYLPHOSPHONATE N-ACETYLTRANSFERASE-RELATED-RELATED"/>
    <property type="match status" value="1"/>
</dbReference>
<proteinExistence type="predicted"/>
<dbReference type="Pfam" id="PF00583">
    <property type="entry name" value="Acetyltransf_1"/>
    <property type="match status" value="1"/>
</dbReference>
<sequence>MINDRVSRVSRVSHVNRVIRTAVPAEAAAVADLHARARATYYPDGIPQDGTDWLAGWRSAIERPDGQVLCAVDEGRITGIASFRTAEGAPADTVKLFQFHVGPDRWRAGIGTELHAACVEQWKADGKRTATLDVHVDNRRAQAFYARLGWVPDPENPPAEGDHHLYLRFSVTGE</sequence>
<dbReference type="InterPro" id="IPR050832">
    <property type="entry name" value="Bact_Acetyltransf"/>
</dbReference>
<dbReference type="PROSITE" id="PS51186">
    <property type="entry name" value="GNAT"/>
    <property type="match status" value="1"/>
</dbReference>
<evidence type="ECO:0000256" key="1">
    <source>
        <dbReference type="ARBA" id="ARBA00022679"/>
    </source>
</evidence>
<keyword evidence="2" id="KW-0012">Acyltransferase</keyword>
<dbReference type="Gene3D" id="3.40.630.30">
    <property type="match status" value="1"/>
</dbReference>
<protein>
    <submittedName>
        <fullName evidence="4">N-acetyltransferase family protein</fullName>
    </submittedName>
</protein>
<reference evidence="4" key="1">
    <citation type="submission" date="2024-07" db="EMBL/GenBank/DDBJ databases">
        <authorList>
            <person name="Yu S.T."/>
        </authorList>
    </citation>
    <scope>NUCLEOTIDE SEQUENCE</scope>
    <source>
        <strain evidence="4">R35</strain>
    </source>
</reference>
<organism evidence="4">
    <name type="scientific">Streptomyces sp. R35</name>
    <dbReference type="NCBI Taxonomy" id="3238630"/>
    <lineage>
        <taxon>Bacteria</taxon>
        <taxon>Bacillati</taxon>
        <taxon>Actinomycetota</taxon>
        <taxon>Actinomycetes</taxon>
        <taxon>Kitasatosporales</taxon>
        <taxon>Streptomycetaceae</taxon>
        <taxon>Streptomyces</taxon>
    </lineage>
</organism>
<evidence type="ECO:0000313" key="4">
    <source>
        <dbReference type="EMBL" id="XDQ61515.1"/>
    </source>
</evidence>
<dbReference type="SUPFAM" id="SSF55729">
    <property type="entry name" value="Acyl-CoA N-acyltransferases (Nat)"/>
    <property type="match status" value="1"/>
</dbReference>
<dbReference type="RefSeq" id="WP_369257494.1">
    <property type="nucleotide sequence ID" value="NZ_CP163440.1"/>
</dbReference>
<gene>
    <name evidence="4" type="ORF">AB5J50_12340</name>
</gene>
<keyword evidence="1" id="KW-0808">Transferase</keyword>